<accession>A0A1G2PH42</accession>
<organism evidence="3 4">
    <name type="scientific">Candidatus Terrybacteria bacterium RIFCSPHIGHO2_01_FULL_43_35</name>
    <dbReference type="NCBI Taxonomy" id="1802361"/>
    <lineage>
        <taxon>Bacteria</taxon>
        <taxon>Candidatus Terryibacteriota</taxon>
    </lineage>
</organism>
<proteinExistence type="predicted"/>
<evidence type="ECO:0000259" key="2">
    <source>
        <dbReference type="Pfam" id="PF13529"/>
    </source>
</evidence>
<dbReference type="Pfam" id="PF13529">
    <property type="entry name" value="Peptidase_C39_2"/>
    <property type="match status" value="1"/>
</dbReference>
<evidence type="ECO:0000256" key="1">
    <source>
        <dbReference type="SAM" id="MobiDB-lite"/>
    </source>
</evidence>
<name>A0A1G2PH42_9BACT</name>
<sequence>MKRVLTIIIVLFGIAGAWLFFTKGGLIKDWILDIQREASLPPALSYKDAHQEIIQPASPELQRGESASPPSGGTNTGEGASENLGSQNTDIVSPPPKSLNLDVPFTSQAPFAIWDEVHNEACEEASMMMVAKYKQGVSINSPEAADQELLQIVKFENEQLGFYKDTTAQETLNIARGFYAFKKSRLIYNPSVDDIKNELAAGNPVIAPAAGRILPNPYFKSPGPLYHMLVIRGYTADGKFITNDPGTRRGEGFTYTYDSLMNAIHDWNGGDVLNGQRVIIVLD</sequence>
<reference evidence="3 4" key="1">
    <citation type="journal article" date="2016" name="Nat. Commun.">
        <title>Thousands of microbial genomes shed light on interconnected biogeochemical processes in an aquifer system.</title>
        <authorList>
            <person name="Anantharaman K."/>
            <person name="Brown C.T."/>
            <person name="Hug L.A."/>
            <person name="Sharon I."/>
            <person name="Castelle C.J."/>
            <person name="Probst A.J."/>
            <person name="Thomas B.C."/>
            <person name="Singh A."/>
            <person name="Wilkins M.J."/>
            <person name="Karaoz U."/>
            <person name="Brodie E.L."/>
            <person name="Williams K.H."/>
            <person name="Hubbard S.S."/>
            <person name="Banfield J.F."/>
        </authorList>
    </citation>
    <scope>NUCLEOTIDE SEQUENCE [LARGE SCALE GENOMIC DNA]</scope>
</reference>
<protein>
    <recommendedName>
        <fullName evidence="2">Peptidase C39-like domain-containing protein</fullName>
    </recommendedName>
</protein>
<dbReference type="AlphaFoldDB" id="A0A1G2PH42"/>
<feature type="region of interest" description="Disordered" evidence="1">
    <location>
        <begin position="57"/>
        <end position="93"/>
    </location>
</feature>
<dbReference type="Proteomes" id="UP000178869">
    <property type="component" value="Unassembled WGS sequence"/>
</dbReference>
<evidence type="ECO:0000313" key="3">
    <source>
        <dbReference type="EMBL" id="OHA46941.1"/>
    </source>
</evidence>
<dbReference type="InterPro" id="IPR039564">
    <property type="entry name" value="Peptidase_C39-like"/>
</dbReference>
<dbReference type="Gene3D" id="3.90.70.10">
    <property type="entry name" value="Cysteine proteinases"/>
    <property type="match status" value="1"/>
</dbReference>
<feature type="domain" description="Peptidase C39-like" evidence="2">
    <location>
        <begin position="101"/>
        <end position="245"/>
    </location>
</feature>
<comment type="caution">
    <text evidence="3">The sequence shown here is derived from an EMBL/GenBank/DDBJ whole genome shotgun (WGS) entry which is preliminary data.</text>
</comment>
<gene>
    <name evidence="3" type="ORF">A2828_02765</name>
</gene>
<evidence type="ECO:0000313" key="4">
    <source>
        <dbReference type="Proteomes" id="UP000178869"/>
    </source>
</evidence>
<dbReference type="EMBL" id="MHSR01000009">
    <property type="protein sequence ID" value="OHA46941.1"/>
    <property type="molecule type" value="Genomic_DNA"/>
</dbReference>